<keyword evidence="3" id="KW-1185">Reference proteome</keyword>
<dbReference type="EMBL" id="BGPR01140479">
    <property type="protein sequence ID" value="GBN66588.1"/>
    <property type="molecule type" value="Genomic_DNA"/>
</dbReference>
<sequence>RGRGRGNTNGRSYSHSSMELLTGRNYYSGSDEGLEVVENDVIYQSSTPPILNSSTAMPPQGVRKLDVVGKDNWTSYCAYLRSDLRTSPHL</sequence>
<gene>
    <name evidence="1" type="ORF">AVEN_260700_1</name>
    <name evidence="2" type="ORF">AVEN_41127_1</name>
</gene>
<evidence type="ECO:0000313" key="3">
    <source>
        <dbReference type="Proteomes" id="UP000499080"/>
    </source>
</evidence>
<feature type="non-terminal residue" evidence="2">
    <location>
        <position position="1"/>
    </location>
</feature>
<reference evidence="2 3" key="1">
    <citation type="journal article" date="2019" name="Sci. Rep.">
        <title>Orb-weaving spider Araneus ventricosus genome elucidates the spidroin gene catalogue.</title>
        <authorList>
            <person name="Kono N."/>
            <person name="Nakamura H."/>
            <person name="Ohtoshi R."/>
            <person name="Moran D.A.P."/>
            <person name="Shinohara A."/>
            <person name="Yoshida Y."/>
            <person name="Fujiwara M."/>
            <person name="Mori M."/>
            <person name="Tomita M."/>
            <person name="Arakawa K."/>
        </authorList>
    </citation>
    <scope>NUCLEOTIDE SEQUENCE [LARGE SCALE GENOMIC DNA]</scope>
</reference>
<proteinExistence type="predicted"/>
<comment type="caution">
    <text evidence="2">The sequence shown here is derived from an EMBL/GenBank/DDBJ whole genome shotgun (WGS) entry which is preliminary data.</text>
</comment>
<dbReference type="EMBL" id="BGPR01140486">
    <property type="protein sequence ID" value="GBN66601.1"/>
    <property type="molecule type" value="Genomic_DNA"/>
</dbReference>
<evidence type="ECO:0000313" key="1">
    <source>
        <dbReference type="EMBL" id="GBN66588.1"/>
    </source>
</evidence>
<dbReference type="AlphaFoldDB" id="A0A4Y2QTF2"/>
<protein>
    <submittedName>
        <fullName evidence="2">Uncharacterized protein</fullName>
    </submittedName>
</protein>
<evidence type="ECO:0000313" key="2">
    <source>
        <dbReference type="EMBL" id="GBN66601.1"/>
    </source>
</evidence>
<dbReference type="Proteomes" id="UP000499080">
    <property type="component" value="Unassembled WGS sequence"/>
</dbReference>
<dbReference type="OrthoDB" id="6462230at2759"/>
<organism evidence="2 3">
    <name type="scientific">Araneus ventricosus</name>
    <name type="common">Orbweaver spider</name>
    <name type="synonym">Epeira ventricosa</name>
    <dbReference type="NCBI Taxonomy" id="182803"/>
    <lineage>
        <taxon>Eukaryota</taxon>
        <taxon>Metazoa</taxon>
        <taxon>Ecdysozoa</taxon>
        <taxon>Arthropoda</taxon>
        <taxon>Chelicerata</taxon>
        <taxon>Arachnida</taxon>
        <taxon>Araneae</taxon>
        <taxon>Araneomorphae</taxon>
        <taxon>Entelegynae</taxon>
        <taxon>Araneoidea</taxon>
        <taxon>Araneidae</taxon>
        <taxon>Araneus</taxon>
    </lineage>
</organism>
<name>A0A4Y2QTF2_ARAVE</name>
<accession>A0A4Y2QTF2</accession>